<evidence type="ECO:0000313" key="13">
    <source>
        <dbReference type="EMBL" id="KAH7292155.1"/>
    </source>
</evidence>
<comment type="similarity">
    <text evidence="8 10">Belongs to the E3 ubiquitin-protein ligase UBR1-like family.</text>
</comment>
<dbReference type="GO" id="GO:0071596">
    <property type="term" value="P:ubiquitin-dependent protein catabolic process via the N-end rule pathway"/>
    <property type="evidence" value="ECO:0007669"/>
    <property type="project" value="UniProtKB-UniRule"/>
</dbReference>
<evidence type="ECO:0000256" key="2">
    <source>
        <dbReference type="ARBA" id="ARBA00004906"/>
    </source>
</evidence>
<dbReference type="InterPro" id="IPR044046">
    <property type="entry name" value="E3_ligase_UBR-like_C"/>
</dbReference>
<dbReference type="EMBL" id="CM035434">
    <property type="protein sequence ID" value="KAH7292155.1"/>
    <property type="molecule type" value="Genomic_DNA"/>
</dbReference>
<evidence type="ECO:0000256" key="11">
    <source>
        <dbReference type="SAM" id="MobiDB-lite"/>
    </source>
</evidence>
<dbReference type="GO" id="GO:0061630">
    <property type="term" value="F:ubiquitin protein ligase activity"/>
    <property type="evidence" value="ECO:0007669"/>
    <property type="project" value="UniProtKB-UniRule"/>
</dbReference>
<dbReference type="GO" id="GO:0008270">
    <property type="term" value="F:zinc ion binding"/>
    <property type="evidence" value="ECO:0007669"/>
    <property type="project" value="UniProtKB-UniRule"/>
</dbReference>
<feature type="compositionally biased region" description="Acidic residues" evidence="11">
    <location>
        <begin position="1374"/>
        <end position="1388"/>
    </location>
</feature>
<evidence type="ECO:0000256" key="5">
    <source>
        <dbReference type="ARBA" id="ARBA00022771"/>
    </source>
</evidence>
<keyword evidence="4 10" id="KW-0479">Metal-binding</keyword>
<accession>A0A8T2R9D2</accession>
<dbReference type="PANTHER" id="PTHR21497:SF53">
    <property type="entry name" value="E3 UBIQUITIN-PROTEIN LIGASE PRT6"/>
    <property type="match status" value="1"/>
</dbReference>
<dbReference type="Gene3D" id="2.10.110.30">
    <property type="match status" value="1"/>
</dbReference>
<gene>
    <name evidence="13" type="ORF">KP509_29G053500</name>
</gene>
<feature type="region of interest" description="Disordered" evidence="11">
    <location>
        <begin position="1358"/>
        <end position="1402"/>
    </location>
</feature>
<evidence type="ECO:0000256" key="7">
    <source>
        <dbReference type="ARBA" id="ARBA00022833"/>
    </source>
</evidence>
<dbReference type="CDD" id="cd16482">
    <property type="entry name" value="RING-H2_UBR1-like"/>
    <property type="match status" value="1"/>
</dbReference>
<evidence type="ECO:0000256" key="6">
    <source>
        <dbReference type="ARBA" id="ARBA00022786"/>
    </source>
</evidence>
<comment type="caution">
    <text evidence="13">The sequence shown here is derived from an EMBL/GenBank/DDBJ whole genome shotgun (WGS) entry which is preliminary data.</text>
</comment>
<keyword evidence="5 10" id="KW-0863">Zinc-finger</keyword>
<feature type="region of interest" description="Disordered" evidence="11">
    <location>
        <begin position="604"/>
        <end position="637"/>
    </location>
</feature>
<evidence type="ECO:0000256" key="4">
    <source>
        <dbReference type="ARBA" id="ARBA00022723"/>
    </source>
</evidence>
<evidence type="ECO:0000259" key="12">
    <source>
        <dbReference type="PROSITE" id="PS51157"/>
    </source>
</evidence>
<protein>
    <recommendedName>
        <fullName evidence="10">E3 ubiquitin-protein ligase</fullName>
        <ecNumber evidence="10">2.3.2.27</ecNumber>
    </recommendedName>
</protein>
<dbReference type="Pfam" id="PF02207">
    <property type="entry name" value="zf-UBR"/>
    <property type="match status" value="1"/>
</dbReference>
<dbReference type="InterPro" id="IPR042065">
    <property type="entry name" value="E3_ELL-like"/>
</dbReference>
<evidence type="ECO:0000313" key="14">
    <source>
        <dbReference type="Proteomes" id="UP000825935"/>
    </source>
</evidence>
<dbReference type="Pfam" id="PF22960">
    <property type="entry name" value="WHD_UBR1"/>
    <property type="match status" value="1"/>
</dbReference>
<keyword evidence="7 10" id="KW-0862">Zinc</keyword>
<name>A0A8T2R9D2_CERRI</name>
<dbReference type="GO" id="GO:0000151">
    <property type="term" value="C:ubiquitin ligase complex"/>
    <property type="evidence" value="ECO:0007669"/>
    <property type="project" value="TreeGrafter"/>
</dbReference>
<dbReference type="Gene3D" id="1.10.10.2670">
    <property type="entry name" value="E3 ubiquitin-protein ligase"/>
    <property type="match status" value="1"/>
</dbReference>
<evidence type="ECO:0000256" key="9">
    <source>
        <dbReference type="PROSITE-ProRule" id="PRU00508"/>
    </source>
</evidence>
<dbReference type="GO" id="GO:0005737">
    <property type="term" value="C:cytoplasm"/>
    <property type="evidence" value="ECO:0007669"/>
    <property type="project" value="TreeGrafter"/>
</dbReference>
<dbReference type="InterPro" id="IPR003126">
    <property type="entry name" value="Znf_UBR"/>
</dbReference>
<dbReference type="InterPro" id="IPR055194">
    <property type="entry name" value="UBR1-like_WH"/>
</dbReference>
<dbReference type="FunFam" id="2.10.110.30:FF:000002">
    <property type="entry name" value="Putative e3 ubiquitin-protein ligase ubr3"/>
    <property type="match status" value="1"/>
</dbReference>
<keyword evidence="6 10" id="KW-0833">Ubl conjugation pathway</keyword>
<dbReference type="PANTHER" id="PTHR21497">
    <property type="entry name" value="UBIQUITIN LIGASE E3 ALPHA-RELATED"/>
    <property type="match status" value="1"/>
</dbReference>
<evidence type="ECO:0000256" key="3">
    <source>
        <dbReference type="ARBA" id="ARBA00022679"/>
    </source>
</evidence>
<dbReference type="InterPro" id="IPR039164">
    <property type="entry name" value="UBR1-like"/>
</dbReference>
<proteinExistence type="inferred from homology"/>
<dbReference type="OrthoDB" id="26387at2759"/>
<dbReference type="Pfam" id="PF18995">
    <property type="entry name" value="PRT6_C"/>
    <property type="match status" value="1"/>
</dbReference>
<comment type="catalytic activity">
    <reaction evidence="1 10">
        <text>S-ubiquitinyl-[E2 ubiquitin-conjugating enzyme]-L-cysteine + [acceptor protein]-L-lysine = [E2 ubiquitin-conjugating enzyme]-L-cysteine + N(6)-ubiquitinyl-[acceptor protein]-L-lysine.</text>
        <dbReference type="EC" id="2.3.2.27"/>
    </reaction>
</comment>
<dbReference type="OMA" id="FCGHQIH"/>
<dbReference type="CDD" id="cd19673">
    <property type="entry name" value="UBR-box_UBR3"/>
    <property type="match status" value="1"/>
</dbReference>
<dbReference type="PROSITE" id="PS51157">
    <property type="entry name" value="ZF_UBR"/>
    <property type="match status" value="1"/>
</dbReference>
<feature type="compositionally biased region" description="Polar residues" evidence="11">
    <location>
        <begin position="1447"/>
        <end position="1460"/>
    </location>
</feature>
<feature type="region of interest" description="Disordered" evidence="11">
    <location>
        <begin position="1"/>
        <end position="23"/>
    </location>
</feature>
<feature type="zinc finger region" description="UBR-type" evidence="9">
    <location>
        <begin position="128"/>
        <end position="198"/>
    </location>
</feature>
<keyword evidence="3 10" id="KW-0808">Transferase</keyword>
<feature type="domain" description="UBR-type" evidence="12">
    <location>
        <begin position="128"/>
        <end position="198"/>
    </location>
</feature>
<comment type="pathway">
    <text evidence="2 10">Protein modification; protein ubiquitination.</text>
</comment>
<dbReference type="EC" id="2.3.2.27" evidence="10"/>
<organism evidence="13 14">
    <name type="scientific">Ceratopteris richardii</name>
    <name type="common">Triangle waterfern</name>
    <dbReference type="NCBI Taxonomy" id="49495"/>
    <lineage>
        <taxon>Eukaryota</taxon>
        <taxon>Viridiplantae</taxon>
        <taxon>Streptophyta</taxon>
        <taxon>Embryophyta</taxon>
        <taxon>Tracheophyta</taxon>
        <taxon>Polypodiopsida</taxon>
        <taxon>Polypodiidae</taxon>
        <taxon>Polypodiales</taxon>
        <taxon>Pteridineae</taxon>
        <taxon>Pteridaceae</taxon>
        <taxon>Parkerioideae</taxon>
        <taxon>Ceratopteris</taxon>
    </lineage>
</organism>
<dbReference type="SMART" id="SM00396">
    <property type="entry name" value="ZnF_UBR1"/>
    <property type="match status" value="1"/>
</dbReference>
<dbReference type="GO" id="GO:0016567">
    <property type="term" value="P:protein ubiquitination"/>
    <property type="evidence" value="ECO:0007669"/>
    <property type="project" value="UniProtKB-UniRule"/>
</dbReference>
<feature type="compositionally biased region" description="Basic and acidic residues" evidence="11">
    <location>
        <begin position="1389"/>
        <end position="1400"/>
    </location>
</feature>
<evidence type="ECO:0000256" key="8">
    <source>
        <dbReference type="ARBA" id="ARBA00046341"/>
    </source>
</evidence>
<reference evidence="13" key="1">
    <citation type="submission" date="2021-08" db="EMBL/GenBank/DDBJ databases">
        <title>WGS assembly of Ceratopteris richardii.</title>
        <authorList>
            <person name="Marchant D.B."/>
            <person name="Chen G."/>
            <person name="Jenkins J."/>
            <person name="Shu S."/>
            <person name="Leebens-Mack J."/>
            <person name="Grimwood J."/>
            <person name="Schmutz J."/>
            <person name="Soltis P."/>
            <person name="Soltis D."/>
            <person name="Chen Z.-H."/>
        </authorList>
    </citation>
    <scope>NUCLEOTIDE SEQUENCE</scope>
    <source>
        <strain evidence="13">Whitten #5841</strain>
        <tissue evidence="13">Leaf</tissue>
    </source>
</reference>
<keyword evidence="14" id="KW-1185">Reference proteome</keyword>
<feature type="region of interest" description="Disordered" evidence="11">
    <location>
        <begin position="1446"/>
        <end position="1474"/>
    </location>
</feature>
<comment type="function">
    <text evidence="10">Ubiquitin ligase protein which is a component of the N-end rule pathway. Recognizes and binds to proteins bearing specific N-terminal residues that are destabilizing according to the N-end rule, leading to their ubiquitination and subsequent degradation.</text>
</comment>
<evidence type="ECO:0000256" key="10">
    <source>
        <dbReference type="RuleBase" id="RU366018"/>
    </source>
</evidence>
<sequence length="2156" mass="242635">MEADEYSASSPSESPQTPPSPLASITHTSILIERLQRVGVPEGYLENLENGLLQFVKENKGLLQDIVRALMPSTEDVRSQGETEESIAWHAYKEGCKVGVRWAQWLMLGGDPKVIMKELQQETGNARGVCGAVWGSGDLAYRCRTCENDPTCAVCVPCFEPSKHINHDYSMIHTGGGCCDCGDVTAWNESGFCSKHSGIVQAPCLPEDIRPCFELVMEALLGEWGSRLRAAASFSDEEQINNIKVALATQTSLPMIGMLLSFCNCSESLLACSADLIASEKLGLVDLFLKCEHFLPTEVVNRLNELLYKLMGEPHFKRKFAEAFVHHYPQFVEDELREITESTNGYTIRESAALNNFSVQIFTVPTLTPHLVVDFKLLDMLLDILKKAFISCSKGDPQLLADSRQAVAHLCMRIINDIRFIMRHNEVADYVARERPELLKAWIHLLAFTQGMDSQKRQTNIHTEEESSSWITAYMLEVSIAEIHGMFIAATAKMDSPPCKEASFSDRNVDEDVEHAHAKIGRTSAESDVSGKMGASNIIVTVHADKGATSVMSQGFTSCAGRDELTNVLPLSPTVPNLLLWLISECSKVLVAWFSIDEYRKSSRTSRPNLQQGGWPVYQNNQHPSRNGGRFASRSDGPAFDQAEYEAEHMGLPQEGSFKEWLQPNNKDSYIEWWMGPTVPALGVSIDLFQNKKEWLEIEFDVSQQEVSFHIPLHRYLAVALKKAMEVNPNLNNREGNKRSWHHQDHLINEKGFLLQLLPACYQSPAFVSCLMEHPLRIQVWCAQIWAGMWRRNGHSVQALCEHYNSVKWCETSSDLDLFLFQCCGVMAPTEEFVDRIISRFGLHEYFSMLFHLPKEYETTLAKHMLTLLIQIVAERQLSGFSVSRSCRRELIKRLATSDATHSQLMKALPHSIRDDNQWQDVLHSVSTYYQPSGMRQGRFSLRQECWNEFDLYHPRWNARALQSAEERYFHACKVSPIIKQVPQWQSPFAPFESLSRIATCKKVLDMLRSTFCHALFSTNLSESCAPEDVLITALHLLALALDICSLSACRKSLDYKVSTSHCETPNSDSQELPPLLANATEYVLFKGVEYPGISNRQSLISMLVLLMQRYIGDKGSLEAAGEPQSCNIGVLIKNLLVKFSNLHKGCMQEIKSLAPEIVERMLPSKGDVSKENIRLEQSNLAEADKKKLLARERQAAIMAKMRAAQERFIATYQPSQEQDGLDKGQSEKSIAKVQFQSQDEQSIQTAAAVMCTLCRDPTSSSPTSFLAFVQRSKLLEINQRGIPSWEKREKLVDAEMPDFVERDENETSFVNAEEQERIRVEVLNLLQRALNGEVDQEGPVEVEALMAFLGNEGFNESFEDNQSSLETRMAETETFDSESDGSAEEDNALERKETIDVPVDRSPLYSPLKGAMIEGEDEKAKTRKSFLITVLLEYASVLSRKHKENYQLQSDDSASSQRESGPRLVDRNSTLGLPQDRVGSNDYIGIHMSSCGHAVHQECLDRYRSSLLHRYQTRTFFEGLQIVDPDQRELLCPVCRRLANTVLPCIPETSVPDAILEEQDISVSCIDICPRSSSARLNLVPNALSLLHNSEELVWKAGFRKAVAKPLPRGLKAALDSLFWKLFSLHFPGRGKRHRKNCNRVSQSLLLWNVLRYTILSAELSSRHQEAALDSEHTLGALLQHADKRSILPVLLRAAKAVQNQNRQSVLLRARGMQLLVGAVCLGVSEDSLTESLIPGSVSKLLHLIENGKQVADSYFWRRTADPILAHDPFSSLLWIMYCLPLSVVSYREPFVSLVQVLYLVCVYQVVTQVVTISLFDLFWLSYLWVVIEGFCYLMHSQIMASMGNFVLSNLSEMQIASSTCSFLSTIIGNLTSVDVFSYTNNTTETVPGSLTITLRRFTLPYLRQCALLGKLCCNLEISNNSSGGEVDSDALQMKNVYSNISDLCKDLTELDILEKAFSLPSLQMVLEDKINQEIVLMWCNHICEVFGQRNLLPIPRPRLAAPFKLMDLPPLYQTLLQFYIKERCPVCSKVPEQPALCLLCGTLCCGLSRSACCSINSQSECFRHAVACNGGVAVFLMIKKTNILLQRFNRRAFWPSPYLDDFGEEDVDMHRGKPLHLNVERYAALTRMVSSHGLDQSSSVLSDTTWETFLWGNI</sequence>
<dbReference type="Proteomes" id="UP000825935">
    <property type="component" value="Chromosome 29"/>
</dbReference>
<feature type="compositionally biased region" description="Polar residues" evidence="11">
    <location>
        <begin position="605"/>
        <end position="625"/>
    </location>
</feature>
<evidence type="ECO:0000256" key="1">
    <source>
        <dbReference type="ARBA" id="ARBA00000900"/>
    </source>
</evidence>